<reference evidence="2" key="1">
    <citation type="submission" date="2019-09" db="EMBL/GenBank/DDBJ databases">
        <title>Distinct polysaccharide growth profiles of human intestinal Prevotella copri isolates.</title>
        <authorList>
            <person name="Fehlner-Peach H."/>
            <person name="Magnabosco C."/>
            <person name="Raghavan V."/>
            <person name="Scher J.U."/>
            <person name="Tett A."/>
            <person name="Cox L.M."/>
            <person name="Gottsegen C."/>
            <person name="Watters A."/>
            <person name="Wiltshire- Gordon J.D."/>
            <person name="Segata N."/>
            <person name="Bonneau R."/>
            <person name="Littman D.R."/>
        </authorList>
    </citation>
    <scope>NUCLEOTIDE SEQUENCE [LARGE SCALE GENOMIC DNA]</scope>
    <source>
        <strain evidence="2">iP54</strain>
    </source>
</reference>
<name>A0A646HHA0_9BACT</name>
<dbReference type="AlphaFoldDB" id="A0A646HHA0"/>
<dbReference type="EMBL" id="VZBQ01000011">
    <property type="protein sequence ID" value="MQN88509.1"/>
    <property type="molecule type" value="Genomic_DNA"/>
</dbReference>
<proteinExistence type="predicted"/>
<sequence length="215" mass="23856">MKILNIICTTLMAVAFASCDEHRDFPDTAMKTCDILCTDGKVVRFEEVKSQNKTPIAVVFYVNQNEDIQGTGYAVYLKDIEPFAYSDSLGMKHNTSADIAAFDGNGNTHAMYSTGTSPAASAVFDMWQYGQSAYIPSVAQIKLLYQARSAVNTYIRKCGGDVIPDNPDECWYWTSTEVKDQETAKAWLYSLASGAIQETPKTQAHKVRPIITLYN</sequence>
<comment type="caution">
    <text evidence="1">The sequence shown here is derived from an EMBL/GenBank/DDBJ whole genome shotgun (WGS) entry which is preliminary data.</text>
</comment>
<accession>A0A646HHA0</accession>
<organism evidence="1 2">
    <name type="scientific">Segatella copri</name>
    <dbReference type="NCBI Taxonomy" id="165179"/>
    <lineage>
        <taxon>Bacteria</taxon>
        <taxon>Pseudomonadati</taxon>
        <taxon>Bacteroidota</taxon>
        <taxon>Bacteroidia</taxon>
        <taxon>Bacteroidales</taxon>
        <taxon>Prevotellaceae</taxon>
        <taxon>Segatella</taxon>
    </lineage>
</organism>
<dbReference type="RefSeq" id="WP_153113200.1">
    <property type="nucleotide sequence ID" value="NZ_JBALKC010000009.1"/>
</dbReference>
<dbReference type="Proteomes" id="UP000420635">
    <property type="component" value="Unassembled WGS sequence"/>
</dbReference>
<evidence type="ECO:0000313" key="1">
    <source>
        <dbReference type="EMBL" id="MQN88509.1"/>
    </source>
</evidence>
<protein>
    <submittedName>
        <fullName evidence="1">DUF1566 domain-containing protein</fullName>
    </submittedName>
</protein>
<dbReference type="PROSITE" id="PS51257">
    <property type="entry name" value="PROKAR_LIPOPROTEIN"/>
    <property type="match status" value="1"/>
</dbReference>
<gene>
    <name evidence="1" type="ORF">F7D59_01145</name>
</gene>
<evidence type="ECO:0000313" key="2">
    <source>
        <dbReference type="Proteomes" id="UP000420635"/>
    </source>
</evidence>